<dbReference type="EMBL" id="QOHO01000086">
    <property type="protein sequence ID" value="RFZ76447.1"/>
    <property type="molecule type" value="Genomic_DNA"/>
</dbReference>
<keyword evidence="1" id="KW-0472">Membrane</keyword>
<reference evidence="2 3" key="1">
    <citation type="submission" date="2018-07" db="EMBL/GenBank/DDBJ databases">
        <title>New species, Clostridium PI-S10-A1B.</title>
        <authorList>
            <person name="Krishna G."/>
            <person name="Summeta K."/>
            <person name="Shikha S."/>
            <person name="Prabhu P.B."/>
            <person name="Suresh K."/>
        </authorList>
    </citation>
    <scope>NUCLEOTIDE SEQUENCE [LARGE SCALE GENOMIC DNA]</scope>
    <source>
        <strain evidence="2 3">PI-S10-A1B</strain>
    </source>
</reference>
<keyword evidence="1" id="KW-0812">Transmembrane</keyword>
<gene>
    <name evidence="2" type="ORF">DS742_23545</name>
</gene>
<name>A0A3E2N622_9FIRM</name>
<evidence type="ECO:0000313" key="2">
    <source>
        <dbReference type="EMBL" id="RFZ76447.1"/>
    </source>
</evidence>
<comment type="caution">
    <text evidence="2">The sequence shown here is derived from an EMBL/GenBank/DDBJ whole genome shotgun (WGS) entry which is preliminary data.</text>
</comment>
<feature type="transmembrane region" description="Helical" evidence="1">
    <location>
        <begin position="130"/>
        <end position="149"/>
    </location>
</feature>
<dbReference type="Proteomes" id="UP000260680">
    <property type="component" value="Unassembled WGS sequence"/>
</dbReference>
<organism evidence="2 3">
    <name type="scientific">Lacrimispora amygdalina</name>
    <dbReference type="NCBI Taxonomy" id="253257"/>
    <lineage>
        <taxon>Bacteria</taxon>
        <taxon>Bacillati</taxon>
        <taxon>Bacillota</taxon>
        <taxon>Clostridia</taxon>
        <taxon>Lachnospirales</taxon>
        <taxon>Lachnospiraceae</taxon>
        <taxon>Lacrimispora</taxon>
    </lineage>
</organism>
<accession>A0A3E2N622</accession>
<dbReference type="AlphaFoldDB" id="A0A3E2N622"/>
<dbReference type="RefSeq" id="WP_117419401.1">
    <property type="nucleotide sequence ID" value="NZ_QOHO01000086.1"/>
</dbReference>
<keyword evidence="1" id="KW-1133">Transmembrane helix</keyword>
<protein>
    <submittedName>
        <fullName evidence="2">Uncharacterized protein</fullName>
    </submittedName>
</protein>
<feature type="transmembrane region" description="Helical" evidence="1">
    <location>
        <begin position="23"/>
        <end position="56"/>
    </location>
</feature>
<dbReference type="OrthoDB" id="3034490at2"/>
<evidence type="ECO:0000256" key="1">
    <source>
        <dbReference type="SAM" id="Phobius"/>
    </source>
</evidence>
<proteinExistence type="predicted"/>
<sequence>MSAENPQNKDFIISKRFAIGQDVFGVLAFALAIFQGVTLIIPAKIFLSIVGVVLVVEYMSSHYKNVFFDKGHRIRETGLIDNSFNEKRIPNYNSEPYYNNASISKEEIKLLANIHENSLFTSRIAAKMSFPYYLLSVVAFLFFVLKLFISGMDDYSSLLLSFIVSSSFFDRAIMLNSLKESSEDVYEKANEICNSYEKHSAKASVILPQIIEVLLLYENAVFESKIILSERLFCNLNNALSKEWIDIRDSYLIYANQKEMK</sequence>
<evidence type="ECO:0000313" key="3">
    <source>
        <dbReference type="Proteomes" id="UP000260680"/>
    </source>
</evidence>